<evidence type="ECO:0000313" key="1">
    <source>
        <dbReference type="EMBL" id="PSJ80379.1"/>
    </source>
</evidence>
<reference evidence="1 2" key="1">
    <citation type="submission" date="2018-03" db="EMBL/GenBank/DDBJ databases">
        <title>Neisseria weixii sp. nov., isolated from the intestinal contents of Tibetan Plateau pika (Ochotona curzoniae) in Yushu, Qinghai Province, China.</title>
        <authorList>
            <person name="Gui Z."/>
        </authorList>
    </citation>
    <scope>NUCLEOTIDE SEQUENCE [LARGE SCALE GENOMIC DNA]</scope>
    <source>
        <strain evidence="1 2">ATCC 51483</strain>
    </source>
</reference>
<accession>A0A2P7U090</accession>
<evidence type="ECO:0000313" key="2">
    <source>
        <dbReference type="Proteomes" id="UP000241868"/>
    </source>
</evidence>
<dbReference type="OrthoDB" id="8612762at2"/>
<name>A0A2P7U090_9NEIS</name>
<keyword evidence="2" id="KW-1185">Reference proteome</keyword>
<dbReference type="AlphaFoldDB" id="A0A2P7U090"/>
<dbReference type="RefSeq" id="WP_106741500.1">
    <property type="nucleotide sequence ID" value="NZ_PXYY01000033.1"/>
</dbReference>
<evidence type="ECO:0008006" key="3">
    <source>
        <dbReference type="Google" id="ProtNLM"/>
    </source>
</evidence>
<dbReference type="PROSITE" id="PS51257">
    <property type="entry name" value="PROKAR_LIPOPROTEIN"/>
    <property type="match status" value="1"/>
</dbReference>
<dbReference type="Proteomes" id="UP000241868">
    <property type="component" value="Unassembled WGS sequence"/>
</dbReference>
<dbReference type="EMBL" id="PXYY01000033">
    <property type="protein sequence ID" value="PSJ80379.1"/>
    <property type="molecule type" value="Genomic_DNA"/>
</dbReference>
<proteinExistence type="predicted"/>
<protein>
    <recommendedName>
        <fullName evidence="3">Lipoprotein</fullName>
    </recommendedName>
</protein>
<comment type="caution">
    <text evidence="1">The sequence shown here is derived from an EMBL/GenBank/DDBJ whole genome shotgun (WGS) entry which is preliminary data.</text>
</comment>
<gene>
    <name evidence="1" type="ORF">C7N83_06600</name>
</gene>
<organism evidence="1 2">
    <name type="scientific">Neisseria iguanae</name>
    <dbReference type="NCBI Taxonomy" id="90242"/>
    <lineage>
        <taxon>Bacteria</taxon>
        <taxon>Pseudomonadati</taxon>
        <taxon>Pseudomonadota</taxon>
        <taxon>Betaproteobacteria</taxon>
        <taxon>Neisseriales</taxon>
        <taxon>Neisseriaceae</taxon>
        <taxon>Neisseria</taxon>
    </lineage>
</organism>
<sequence length="94" mass="10105">MFANVKIAAAILSLLLGGCLTLSGNYELKAFDHNGNPALTNIRSVAQGRSIYTVRNAMCAALPQGATIRIYHLDTGKELAGESPYRCRHSKKAV</sequence>